<reference evidence="1 2" key="1">
    <citation type="submission" date="2023-03" db="EMBL/GenBank/DDBJ databases">
        <title>High recombination rates correlate with genetic variation in Cardiocondyla obscurior ants.</title>
        <authorList>
            <person name="Errbii M."/>
        </authorList>
    </citation>
    <scope>NUCLEOTIDE SEQUENCE [LARGE SCALE GENOMIC DNA]</scope>
    <source>
        <strain evidence="1">Alpha-2009</strain>
        <tissue evidence="1">Whole body</tissue>
    </source>
</reference>
<dbReference type="Proteomes" id="UP001430953">
    <property type="component" value="Unassembled WGS sequence"/>
</dbReference>
<protein>
    <submittedName>
        <fullName evidence="1">Uncharacterized protein</fullName>
    </submittedName>
</protein>
<evidence type="ECO:0000313" key="2">
    <source>
        <dbReference type="Proteomes" id="UP001430953"/>
    </source>
</evidence>
<proteinExistence type="predicted"/>
<keyword evidence="2" id="KW-1185">Reference proteome</keyword>
<comment type="caution">
    <text evidence="1">The sequence shown here is derived from an EMBL/GenBank/DDBJ whole genome shotgun (WGS) entry which is preliminary data.</text>
</comment>
<accession>A0AAW2GIT0</accession>
<evidence type="ECO:0000313" key="1">
    <source>
        <dbReference type="EMBL" id="KAL0126719.1"/>
    </source>
</evidence>
<dbReference type="AlphaFoldDB" id="A0AAW2GIT0"/>
<organism evidence="1 2">
    <name type="scientific">Cardiocondyla obscurior</name>
    <dbReference type="NCBI Taxonomy" id="286306"/>
    <lineage>
        <taxon>Eukaryota</taxon>
        <taxon>Metazoa</taxon>
        <taxon>Ecdysozoa</taxon>
        <taxon>Arthropoda</taxon>
        <taxon>Hexapoda</taxon>
        <taxon>Insecta</taxon>
        <taxon>Pterygota</taxon>
        <taxon>Neoptera</taxon>
        <taxon>Endopterygota</taxon>
        <taxon>Hymenoptera</taxon>
        <taxon>Apocrita</taxon>
        <taxon>Aculeata</taxon>
        <taxon>Formicoidea</taxon>
        <taxon>Formicidae</taxon>
        <taxon>Myrmicinae</taxon>
        <taxon>Cardiocondyla</taxon>
    </lineage>
</organism>
<dbReference type="EMBL" id="JADYXP020000004">
    <property type="protein sequence ID" value="KAL0126719.1"/>
    <property type="molecule type" value="Genomic_DNA"/>
</dbReference>
<name>A0AAW2GIT0_9HYME</name>
<sequence length="78" mass="9570">MQRLLKLTYVVRLLESLGFRRWGITKRMWQITYTPCSVEKCPCTLLHWVCPRRWLRLPDRSQIYPLLLLFEHPAYKHI</sequence>
<gene>
    <name evidence="1" type="ORF">PUN28_005229</name>
</gene>